<dbReference type="Gene3D" id="6.10.250.3120">
    <property type="match status" value="1"/>
</dbReference>
<evidence type="ECO:0000256" key="1">
    <source>
        <dbReference type="ARBA" id="ARBA00004245"/>
    </source>
</evidence>
<dbReference type="InterPro" id="IPR027685">
    <property type="entry name" value="Shroom_fam"/>
</dbReference>
<dbReference type="EMBL" id="ABDC03028984">
    <property type="status" value="NOT_ANNOTATED_CDS"/>
    <property type="molecule type" value="Genomic_DNA"/>
</dbReference>
<sequence length="1657" mass="175336">MESLEPSGHYPPCHLLCPAKPTSSIDQPGRCHSKRDSAYGSLSTSSSVLERPPPGVSGREHAGSADAAAARGGLLEGPRQADIRYIKTVYDPRQGVSAEYEVDSTALLLPGREARAPAGGQGCDKWYNVPRVKGAPPPPWSHPGGPLPPEAGAPLPPARSDSYAAFRHRERPSSWSSLDKKRFCWPQANSLGAPKPPLLEQQLHRVPEGSPESSPPAAQPGRPLLPTGVYPVPSLEPHFAQVPRPSAGTNGTVYPALARESGYAAPQGAHGGAPALGEDGNQNASSRPGSALHQPLARNSPRAPVESTPGTVARCVSSKVHFPSGPENEEATPLKRHLPPPQGSSPRPVSERKSTHRSEPGSGHHGPTAPQAQAWHAGEDKRLSRPSEPREGDVRGDHNASLPRRQERGLGQSLASHCGKAKSAFSSLQNIPESLRWQSSLELGGGAQEGSPGGSPSCARDPGRKAAPAHGGRGDQQACCPAPQRRASASSHSSDPRCEELAAPQTAGLGWRGLGSGSASALQGFQNRKAPCSVLEKVSEIEQREQGSQSAPGAGSCTYSQSHRPSRTAPTPKISGNDLEETKANIRLSESAEALDGGQQHFKHWEPTAQEGSWPLCGRQCRGAAGGARGDGEPRRPDTRLLRSQSTFQLFGEEAEWPHDRPGTPESPLQDAPLSRAYRNSIKGAQSRVLGATSFRRRDLELGAPAASRPWQPRPSSAHAGLRSPEAPAALSSPHTPRERRSVTPAAAGPAPCASRRGARRRLTPEQKKRSYSEPERMNEVGVSEEAEPDAQRTGPRSADSRAVEQRARAALGLSGPELRQFQQSALAAYVHRKTGQRPASAGGCAFLQPGLPSASSLSSLREPSLQPRRDAAVPEPGRAPRDRSSSFAGDRLEERWCWDPQTPRELLSGANVPRGTQRVEGTPGEPSSWGAAARRAGKSMSAEDLLERSDVLAVPVHVRSRSSPTADKKRQDALFGEGSSFGLTKDPCYVAGPVSRSPGCSERGSEELLPLHPGPRWTGSSVPSECPGALDHRRRASRTPCCWPARPGVPAQLRDTRVLPALGCPLPPPARASCGPEEAASDEAGSDQVPAGPPGSSGSRPQPPGPRGCQASSPELELMAAEGGGSRRLWWPPPALQGKGVPTGGEAGPPGDSSPPEVEDQSHCGQQQRFPNPHGACDPAAPPAAPGVLPLRGSPSPPREDQEDQEDDVFLRDSHPVATCSPTLGAPLLPPLSQEARVGGRPAPPAAAPLGLGGQEAPGASKFPKVTMARERHVPGAACLEGSQILASTPQTSIEGVQASEPSPPSVTGVQPRLAGSLSQTESLSGGPAGGTRGLEKKVSSDPPKSSEDIRTEALAKEIAHQDRSLAGILDPDSRMKTTLDLMEGLFPRDSELLTEDSVKRKALPRAVSCPGCECNRSGDLEAACVLVYCPAYCGVAAPKAELLDKVEQMPVGGNEEEEQADVNEKKAELVGSLVRRLQGLQEARARLLSDTQRNNALGEQVEALVSERCKPNELDKYRMFVGDLGKVVNLLLSLSGRLARVENVLSSLGEDASREERRSLDEKRRALAGQHADARELKENLDRRGGAVLGVLAGRLSRAQLQDYQRFVRMKPALLIARRELDDEIALGREQVRCLLQSLPPGFVPAAGALALPPD</sequence>
<dbReference type="PROSITE" id="PS51306">
    <property type="entry name" value="ASD1"/>
    <property type="match status" value="1"/>
</dbReference>
<dbReference type="GeneTree" id="ENSGT00940000157778"/>
<feature type="domain" description="ASD1" evidence="10">
    <location>
        <begin position="682"/>
        <end position="782"/>
    </location>
</feature>
<feature type="compositionally biased region" description="Low complexity" evidence="9">
    <location>
        <begin position="262"/>
        <end position="277"/>
    </location>
</feature>
<keyword evidence="8" id="KW-0175">Coiled coil</keyword>
<dbReference type="PROSITE" id="PS51307">
    <property type="entry name" value="ASD2"/>
    <property type="match status" value="1"/>
</dbReference>
<dbReference type="Proteomes" id="UP000694394">
    <property type="component" value="Chromosome 26"/>
</dbReference>
<feature type="compositionally biased region" description="Basic and acidic residues" evidence="9">
    <location>
        <begin position="630"/>
        <end position="641"/>
    </location>
</feature>
<feature type="region of interest" description="Disordered" evidence="9">
    <location>
        <begin position="1"/>
        <end position="77"/>
    </location>
</feature>
<evidence type="ECO:0000256" key="5">
    <source>
        <dbReference type="ARBA" id="ARBA00023203"/>
    </source>
</evidence>
<feature type="domain" description="ASD2" evidence="11">
    <location>
        <begin position="1354"/>
        <end position="1642"/>
    </location>
</feature>
<protein>
    <submittedName>
        <fullName evidence="12">Shroom family member 3</fullName>
    </submittedName>
</protein>
<feature type="compositionally biased region" description="Low complexity" evidence="9">
    <location>
        <begin position="64"/>
        <end position="77"/>
    </location>
</feature>
<accession>A0A8C5V8S6</accession>
<dbReference type="PANTHER" id="PTHR15012:SF33">
    <property type="entry name" value="PROTEIN SHROOM3"/>
    <property type="match status" value="1"/>
</dbReference>
<feature type="compositionally biased region" description="Basic and acidic residues" evidence="9">
    <location>
        <begin position="799"/>
        <end position="808"/>
    </location>
</feature>
<evidence type="ECO:0000256" key="9">
    <source>
        <dbReference type="SAM" id="MobiDB-lite"/>
    </source>
</evidence>
<feature type="compositionally biased region" description="Polar residues" evidence="9">
    <location>
        <begin position="546"/>
        <end position="563"/>
    </location>
</feature>
<feature type="region of interest" description="Disordered" evidence="9">
    <location>
        <begin position="904"/>
        <end position="944"/>
    </location>
</feature>
<comment type="subcellular location">
    <subcellularLocation>
        <location evidence="1">Cytoplasm</location>
        <location evidence="1">Cytoskeleton</location>
    </subcellularLocation>
</comment>
<feature type="compositionally biased region" description="Basic and acidic residues" evidence="9">
    <location>
        <begin position="868"/>
        <end position="890"/>
    </location>
</feature>
<feature type="region of interest" description="Disordered" evidence="9">
    <location>
        <begin position="1291"/>
        <end position="1351"/>
    </location>
</feature>
<feature type="region of interest" description="Disordered" evidence="9">
    <location>
        <begin position="115"/>
        <end position="503"/>
    </location>
</feature>
<keyword evidence="3" id="KW-0963">Cytoplasm</keyword>
<dbReference type="InterPro" id="IPR014800">
    <property type="entry name" value="ASD1_dom"/>
</dbReference>
<evidence type="ECO:0000256" key="8">
    <source>
        <dbReference type="SAM" id="Coils"/>
    </source>
</evidence>
<feature type="compositionally biased region" description="Polar residues" evidence="9">
    <location>
        <begin position="424"/>
        <end position="441"/>
    </location>
</feature>
<keyword evidence="4" id="KW-0493">Microtubule</keyword>
<proteinExistence type="inferred from homology"/>
<dbReference type="Pfam" id="PF08687">
    <property type="entry name" value="ASD2"/>
    <property type="match status" value="1"/>
</dbReference>
<comment type="similarity">
    <text evidence="2">Belongs to the shroom family.</text>
</comment>
<evidence type="ECO:0000256" key="4">
    <source>
        <dbReference type="ARBA" id="ARBA00022701"/>
    </source>
</evidence>
<dbReference type="GO" id="GO:0043296">
    <property type="term" value="C:apical junction complex"/>
    <property type="evidence" value="ECO:0007669"/>
    <property type="project" value="TreeGrafter"/>
</dbReference>
<gene>
    <name evidence="12" type="primary">SHROOM3</name>
</gene>
<feature type="compositionally biased region" description="Basic and acidic residues" evidence="9">
    <location>
        <begin position="763"/>
        <end position="779"/>
    </location>
</feature>
<dbReference type="Ensembl" id="ENSMICT00000017895.3">
    <property type="protein sequence ID" value="ENSMICP00000016294.2"/>
    <property type="gene ID" value="ENSMICG00000017895.3"/>
</dbReference>
<feature type="compositionally biased region" description="Pro residues" evidence="9">
    <location>
        <begin position="135"/>
        <end position="157"/>
    </location>
</feature>
<evidence type="ECO:0000256" key="2">
    <source>
        <dbReference type="ARBA" id="ARBA00006469"/>
    </source>
</evidence>
<dbReference type="GO" id="GO:0005912">
    <property type="term" value="C:adherens junction"/>
    <property type="evidence" value="ECO:0007669"/>
    <property type="project" value="TreeGrafter"/>
</dbReference>
<dbReference type="GO" id="GO:0030864">
    <property type="term" value="C:cortical actin cytoskeleton"/>
    <property type="evidence" value="ECO:0007669"/>
    <property type="project" value="TreeGrafter"/>
</dbReference>
<feature type="compositionally biased region" description="Basic and acidic residues" evidence="9">
    <location>
        <begin position="377"/>
        <end position="408"/>
    </location>
</feature>
<keyword evidence="6" id="KW-0206">Cytoskeleton</keyword>
<keyword evidence="13" id="KW-1185">Reference proteome</keyword>
<evidence type="ECO:0000259" key="10">
    <source>
        <dbReference type="PROSITE" id="PS51306"/>
    </source>
</evidence>
<feature type="region of interest" description="Disordered" evidence="9">
    <location>
        <begin position="833"/>
        <end position="890"/>
    </location>
</feature>
<evidence type="ECO:0000256" key="3">
    <source>
        <dbReference type="ARBA" id="ARBA00022490"/>
    </source>
</evidence>
<dbReference type="PANTHER" id="PTHR15012">
    <property type="entry name" value="APICAL PROTEIN/SHROOM-RELATED"/>
    <property type="match status" value="1"/>
</dbReference>
<organism evidence="12 13">
    <name type="scientific">Microcebus murinus</name>
    <name type="common">Gray mouse lemur</name>
    <name type="synonym">Lemur murinus</name>
    <dbReference type="NCBI Taxonomy" id="30608"/>
    <lineage>
        <taxon>Eukaryota</taxon>
        <taxon>Metazoa</taxon>
        <taxon>Chordata</taxon>
        <taxon>Craniata</taxon>
        <taxon>Vertebrata</taxon>
        <taxon>Euteleostomi</taxon>
        <taxon>Mammalia</taxon>
        <taxon>Eutheria</taxon>
        <taxon>Euarchontoglires</taxon>
        <taxon>Primates</taxon>
        <taxon>Strepsirrhini</taxon>
        <taxon>Lemuriformes</taxon>
        <taxon>Cheirogaleidae</taxon>
        <taxon>Microcebus</taxon>
    </lineage>
</organism>
<feature type="compositionally biased region" description="Low complexity" evidence="9">
    <location>
        <begin position="850"/>
        <end position="867"/>
    </location>
</feature>
<dbReference type="GO" id="GO:0007015">
    <property type="term" value="P:actin filament organization"/>
    <property type="evidence" value="ECO:0007669"/>
    <property type="project" value="TreeGrafter"/>
</dbReference>
<dbReference type="GO" id="GO:0016324">
    <property type="term" value="C:apical plasma membrane"/>
    <property type="evidence" value="ECO:0007669"/>
    <property type="project" value="TreeGrafter"/>
</dbReference>
<dbReference type="InterPro" id="IPR014799">
    <property type="entry name" value="ASD2_dom"/>
</dbReference>
<reference evidence="12" key="3">
    <citation type="submission" date="2025-09" db="UniProtKB">
        <authorList>
            <consortium name="Ensembl"/>
        </authorList>
    </citation>
    <scope>IDENTIFICATION</scope>
</reference>
<keyword evidence="5 7" id="KW-0009">Actin-binding</keyword>
<feature type="compositionally biased region" description="Basic and acidic residues" evidence="9">
    <location>
        <begin position="349"/>
        <end position="359"/>
    </location>
</feature>
<reference evidence="12" key="1">
    <citation type="submission" date="2016-12" db="EMBL/GenBank/DDBJ databases">
        <title>Mouse lemur reference genome and diversity panel.</title>
        <authorList>
            <person name="Harris R."/>
            <person name="Larsen P."/>
            <person name="Liu Y."/>
            <person name="Hughes D.S."/>
            <person name="Murali S."/>
            <person name="Raveendran M."/>
            <person name="Korchina V."/>
            <person name="Wang M."/>
            <person name="Jhangiani S."/>
            <person name="Bandaranaike D."/>
            <person name="Bellair M."/>
            <person name="Blankenburg K."/>
            <person name="Chao H."/>
            <person name="Dahdouli M."/>
            <person name="Dinh H."/>
            <person name="Doddapaneni H."/>
            <person name="English A."/>
            <person name="Firestine M."/>
            <person name="Gnanaolivu R."/>
            <person name="Gross S."/>
            <person name="Hernandez B."/>
            <person name="Javaid M."/>
            <person name="Jayaseelan J."/>
            <person name="Jones J."/>
            <person name="Khan Z."/>
            <person name="Kovar C."/>
            <person name="Kurapati P."/>
            <person name="Le B."/>
            <person name="Lee S."/>
            <person name="Li M."/>
            <person name="Mathew T."/>
            <person name="Narasimhan A."/>
            <person name="Ngo D."/>
            <person name="Nguyen L."/>
            <person name="Okwuonu G."/>
            <person name="Ongeri F."/>
            <person name="Osuji N."/>
            <person name="Pu L.-L."/>
            <person name="Puazo M."/>
            <person name="Quiroz J."/>
            <person name="Raj R."/>
            <person name="Rajbhandari K."/>
            <person name="Reid J.G."/>
            <person name="Santibanez J."/>
            <person name="Sexton D."/>
            <person name="Skinner E."/>
            <person name="Vee V."/>
            <person name="Weissenberger G."/>
            <person name="Wu Y."/>
            <person name="Xin Y."/>
            <person name="Han Y."/>
            <person name="Campbell C."/>
            <person name="Brown A."/>
            <person name="Sullivan B."/>
            <person name="Shelton J."/>
            <person name="Brown S."/>
            <person name="Dudchenko O."/>
            <person name="Machol I."/>
            <person name="Durand N."/>
            <person name="Shamim M."/>
            <person name="Lieberman A."/>
            <person name="Muzny D.M."/>
            <person name="Richards S."/>
            <person name="Yoder A."/>
            <person name="Worley K.C."/>
            <person name="Rogers J."/>
            <person name="Gibbs R.A."/>
        </authorList>
    </citation>
    <scope>NUCLEOTIDE SEQUENCE [LARGE SCALE GENOMIC DNA]</scope>
</reference>
<name>A0A8C5V8S6_MICMU</name>
<feature type="region of interest" description="Disordered" evidence="9">
    <location>
        <begin position="537"/>
        <end position="818"/>
    </location>
</feature>
<dbReference type="GO" id="GO:0005874">
    <property type="term" value="C:microtubule"/>
    <property type="evidence" value="ECO:0007669"/>
    <property type="project" value="UniProtKB-KW"/>
</dbReference>
<evidence type="ECO:0000313" key="12">
    <source>
        <dbReference type="Ensembl" id="ENSMICP00000016294.2"/>
    </source>
</evidence>
<feature type="compositionally biased region" description="Basic and acidic residues" evidence="9">
    <location>
        <begin position="1335"/>
        <end position="1351"/>
    </location>
</feature>
<reference evidence="12" key="2">
    <citation type="submission" date="2025-08" db="UniProtKB">
        <authorList>
            <consortium name="Ensembl"/>
        </authorList>
    </citation>
    <scope>IDENTIFICATION</scope>
</reference>
<evidence type="ECO:0000313" key="13">
    <source>
        <dbReference type="Proteomes" id="UP000694394"/>
    </source>
</evidence>
<evidence type="ECO:0000259" key="11">
    <source>
        <dbReference type="PROSITE" id="PS51307"/>
    </source>
</evidence>
<evidence type="ECO:0000256" key="6">
    <source>
        <dbReference type="ARBA" id="ARBA00023212"/>
    </source>
</evidence>
<feature type="compositionally biased region" description="Gly residues" evidence="9">
    <location>
        <begin position="443"/>
        <end position="453"/>
    </location>
</feature>
<feature type="region of interest" description="Disordered" evidence="9">
    <location>
        <begin position="958"/>
        <end position="1270"/>
    </location>
</feature>
<dbReference type="Pfam" id="PF08688">
    <property type="entry name" value="ASD1"/>
    <property type="match status" value="1"/>
</dbReference>
<feature type="coiled-coil region" evidence="8">
    <location>
        <begin position="1540"/>
        <end position="1582"/>
    </location>
</feature>
<evidence type="ECO:0000256" key="7">
    <source>
        <dbReference type="PROSITE-ProRule" id="PRU00637"/>
    </source>
</evidence>
<dbReference type="GO" id="GO:0051015">
    <property type="term" value="F:actin filament binding"/>
    <property type="evidence" value="ECO:0007669"/>
    <property type="project" value="InterPro"/>
</dbReference>